<dbReference type="InterPro" id="IPR029061">
    <property type="entry name" value="THDP-binding"/>
</dbReference>
<feature type="domain" description="Pyruvate flavodoxin/ferredoxin oxidoreductase pyrimidine binding" evidence="3">
    <location>
        <begin position="15"/>
        <end position="238"/>
    </location>
</feature>
<dbReference type="InterPro" id="IPR050722">
    <property type="entry name" value="Pyruvate:ferred/Flavod_OxRd"/>
</dbReference>
<dbReference type="Pfam" id="PF17147">
    <property type="entry name" value="PFOR_II"/>
    <property type="match status" value="1"/>
</dbReference>
<dbReference type="PATRIC" id="fig|1703775.3.peg.2533"/>
<dbReference type="InterPro" id="IPR033412">
    <property type="entry name" value="PFOR_II"/>
</dbReference>
<dbReference type="SUPFAM" id="SSF52922">
    <property type="entry name" value="TK C-terminal domain-like"/>
    <property type="match status" value="1"/>
</dbReference>
<gene>
    <name evidence="5" type="primary">porA</name>
    <name evidence="5" type="ORF">AMJ44_14810</name>
</gene>
<protein>
    <submittedName>
        <fullName evidence="5">Pyruvate ferredoxin oxidoreductase</fullName>
    </submittedName>
</protein>
<proteinExistence type="inferred from homology"/>
<comment type="similarity">
    <text evidence="1">Belongs to the pyruvate:ferredoxin/flavodoxin oxidoreductase family.</text>
</comment>
<dbReference type="Gene3D" id="3.40.50.920">
    <property type="match status" value="1"/>
</dbReference>
<evidence type="ECO:0000313" key="5">
    <source>
        <dbReference type="EMBL" id="KPJ63060.1"/>
    </source>
</evidence>
<dbReference type="GO" id="GO:0019752">
    <property type="term" value="P:carboxylic acid metabolic process"/>
    <property type="evidence" value="ECO:0007669"/>
    <property type="project" value="UniProtKB-ARBA"/>
</dbReference>
<accession>A0A0S7XL00</accession>
<dbReference type="FunFam" id="3.40.50.970:FF:000012">
    <property type="entry name" value="Pyruvate:ferredoxin (Flavodoxin) oxidoreductase"/>
    <property type="match status" value="1"/>
</dbReference>
<dbReference type="CDD" id="cd07034">
    <property type="entry name" value="TPP_PYR_PFOR_IOR-alpha_like"/>
    <property type="match status" value="1"/>
</dbReference>
<name>A0A0S7XL00_UNCSA</name>
<feature type="domain" description="Pyruvate:ferredoxin oxidoreductase core" evidence="4">
    <location>
        <begin position="261"/>
        <end position="361"/>
    </location>
</feature>
<comment type="caution">
    <text evidence="5">The sequence shown here is derived from an EMBL/GenBank/DDBJ whole genome shotgun (WGS) entry which is preliminary data.</text>
</comment>
<dbReference type="InterPro" id="IPR009014">
    <property type="entry name" value="Transketo_C/PFOR_II"/>
</dbReference>
<dbReference type="FunFam" id="3.40.50.920:FF:000010">
    <property type="entry name" value="Pyruvate ferredoxin oxidoreductase, alpha subunit"/>
    <property type="match status" value="1"/>
</dbReference>
<evidence type="ECO:0000259" key="3">
    <source>
        <dbReference type="Pfam" id="PF01855"/>
    </source>
</evidence>
<dbReference type="SUPFAM" id="SSF52518">
    <property type="entry name" value="Thiamin diphosphate-binding fold (THDP-binding)"/>
    <property type="match status" value="1"/>
</dbReference>
<dbReference type="PANTHER" id="PTHR32154:SF0">
    <property type="entry name" value="PYRUVATE-FLAVODOXIN OXIDOREDUCTASE-RELATED"/>
    <property type="match status" value="1"/>
</dbReference>
<dbReference type="Pfam" id="PF01855">
    <property type="entry name" value="POR_N"/>
    <property type="match status" value="1"/>
</dbReference>
<dbReference type="InterPro" id="IPR002880">
    <property type="entry name" value="Pyrv_Fd/Flavodoxin_OxRdtase_N"/>
</dbReference>
<dbReference type="GO" id="GO:0016903">
    <property type="term" value="F:oxidoreductase activity, acting on the aldehyde or oxo group of donors"/>
    <property type="evidence" value="ECO:0007669"/>
    <property type="project" value="UniProtKB-ARBA"/>
</dbReference>
<reference evidence="5 6" key="1">
    <citation type="journal article" date="2015" name="Microbiome">
        <title>Genomic resolution of linkages in carbon, nitrogen, and sulfur cycling among widespread estuary sediment bacteria.</title>
        <authorList>
            <person name="Baker B.J."/>
            <person name="Lazar C.S."/>
            <person name="Teske A.P."/>
            <person name="Dick G.J."/>
        </authorList>
    </citation>
    <scope>NUCLEOTIDE SEQUENCE [LARGE SCALE GENOMIC DNA]</scope>
    <source>
        <strain evidence="5">DG_54_3</strain>
    </source>
</reference>
<evidence type="ECO:0000313" key="6">
    <source>
        <dbReference type="Proteomes" id="UP000051861"/>
    </source>
</evidence>
<keyword evidence="5" id="KW-0670">Pyruvate</keyword>
<dbReference type="AlphaFoldDB" id="A0A0S7XL00"/>
<evidence type="ECO:0000256" key="1">
    <source>
        <dbReference type="ARBA" id="ARBA00009032"/>
    </source>
</evidence>
<dbReference type="GO" id="GO:0006979">
    <property type="term" value="P:response to oxidative stress"/>
    <property type="evidence" value="ECO:0007669"/>
    <property type="project" value="TreeGrafter"/>
</dbReference>
<dbReference type="Proteomes" id="UP000051861">
    <property type="component" value="Unassembled WGS sequence"/>
</dbReference>
<keyword evidence="2" id="KW-0560">Oxidoreductase</keyword>
<organism evidence="5 6">
    <name type="scientific">candidate division WOR-1 bacterium DG_54_3</name>
    <dbReference type="NCBI Taxonomy" id="1703775"/>
    <lineage>
        <taxon>Bacteria</taxon>
        <taxon>Bacillati</taxon>
        <taxon>Saganbacteria</taxon>
    </lineage>
</organism>
<evidence type="ECO:0000259" key="4">
    <source>
        <dbReference type="Pfam" id="PF17147"/>
    </source>
</evidence>
<dbReference type="PANTHER" id="PTHR32154">
    <property type="entry name" value="PYRUVATE-FLAVODOXIN OXIDOREDUCTASE-RELATED"/>
    <property type="match status" value="1"/>
</dbReference>
<dbReference type="Gene3D" id="3.40.50.970">
    <property type="match status" value="1"/>
</dbReference>
<dbReference type="EMBL" id="LIZX01000247">
    <property type="protein sequence ID" value="KPJ63060.1"/>
    <property type="molecule type" value="Genomic_DNA"/>
</dbReference>
<sequence>MMKKVIEGSMAVAQAVKVCRPHVISAYPITPQTHIVENLSQMVADGELKAEFINVESEFGAASVILGASVTGARAYSTTTAQGLLLMAEVLFNIAGLRLPVSITCANRSVSAPINIWNDHQDAMTVRDSGWIQLYAEDCQEVADMQIQAYKIGENPEISLPVMVNMDGFILTHAFEPVELIDQKMADEFLPPYKPEVYLTTKNPVTFGILAEPAYYMETRYRLQQAIEASKQVIEDVANEFNKVFGRHAGGLVDKYRLDGAKTAIVAMGSVVGTIREVVDELREKGEKVGLLKIRAFRPFPKEAVYDALKDVDNIIIMEKALSLGFGGILLNETRAVFYGKERQPKISGFIVGLGGRDVPNKSIVNAVKKAESEMVEDSFVDLREELIGIGE</sequence>
<evidence type="ECO:0000256" key="2">
    <source>
        <dbReference type="ARBA" id="ARBA00023002"/>
    </source>
</evidence>